<dbReference type="GO" id="GO:0004722">
    <property type="term" value="F:protein serine/threonine phosphatase activity"/>
    <property type="evidence" value="ECO:0007669"/>
    <property type="project" value="InterPro"/>
</dbReference>
<gene>
    <name evidence="2" type="ORF">E6K73_08195</name>
</gene>
<dbReference type="Gene3D" id="3.60.40.10">
    <property type="entry name" value="PPM-type phosphatase domain"/>
    <property type="match status" value="1"/>
</dbReference>
<feature type="domain" description="PPM-type phosphatase" evidence="1">
    <location>
        <begin position="4"/>
        <end position="245"/>
    </location>
</feature>
<dbReference type="EMBL" id="VBOT01000103">
    <property type="protein sequence ID" value="TMQ50249.1"/>
    <property type="molecule type" value="Genomic_DNA"/>
</dbReference>
<dbReference type="Proteomes" id="UP000320184">
    <property type="component" value="Unassembled WGS sequence"/>
</dbReference>
<dbReference type="PANTHER" id="PTHR13832:SF860">
    <property type="entry name" value="PROTEIN PHOSPHATASE PHPP"/>
    <property type="match status" value="1"/>
</dbReference>
<accession>A0A538SFV0</accession>
<name>A0A538SFV0_UNCEI</name>
<proteinExistence type="predicted"/>
<dbReference type="SUPFAM" id="SSF81606">
    <property type="entry name" value="PP2C-like"/>
    <property type="match status" value="1"/>
</dbReference>
<dbReference type="NCBIfam" id="NF033484">
    <property type="entry name" value="Stp1_PP2C_phos"/>
    <property type="match status" value="1"/>
</dbReference>
<dbReference type="SMART" id="SM00331">
    <property type="entry name" value="PP2C_SIG"/>
    <property type="match status" value="1"/>
</dbReference>
<evidence type="ECO:0000313" key="2">
    <source>
        <dbReference type="EMBL" id="TMQ50249.1"/>
    </source>
</evidence>
<dbReference type="CDD" id="cd00143">
    <property type="entry name" value="PP2Cc"/>
    <property type="match status" value="1"/>
</dbReference>
<evidence type="ECO:0000313" key="3">
    <source>
        <dbReference type="Proteomes" id="UP000320184"/>
    </source>
</evidence>
<dbReference type="PANTHER" id="PTHR13832">
    <property type="entry name" value="PROTEIN PHOSPHATASE 2C"/>
    <property type="match status" value="1"/>
</dbReference>
<evidence type="ECO:0000259" key="1">
    <source>
        <dbReference type="PROSITE" id="PS51746"/>
    </source>
</evidence>
<reference evidence="2 3" key="1">
    <citation type="journal article" date="2019" name="Nat. Microbiol.">
        <title>Mediterranean grassland soil C-N compound turnover is dependent on rainfall and depth, and is mediated by genomically divergent microorganisms.</title>
        <authorList>
            <person name="Diamond S."/>
            <person name="Andeer P.F."/>
            <person name="Li Z."/>
            <person name="Crits-Christoph A."/>
            <person name="Burstein D."/>
            <person name="Anantharaman K."/>
            <person name="Lane K.R."/>
            <person name="Thomas B.C."/>
            <person name="Pan C."/>
            <person name="Northen T.R."/>
            <person name="Banfield J.F."/>
        </authorList>
    </citation>
    <scope>NUCLEOTIDE SEQUENCE [LARGE SCALE GENOMIC DNA]</scope>
    <source>
        <strain evidence="2">WS_3</strain>
    </source>
</reference>
<dbReference type="InterPro" id="IPR036457">
    <property type="entry name" value="PPM-type-like_dom_sf"/>
</dbReference>
<dbReference type="InterPro" id="IPR015655">
    <property type="entry name" value="PP2C"/>
</dbReference>
<protein>
    <submittedName>
        <fullName evidence="2">Stp1/IreP family PP2C-type Ser/Thr phosphatase</fullName>
    </submittedName>
</protein>
<dbReference type="PROSITE" id="PS51746">
    <property type="entry name" value="PPM_2"/>
    <property type="match status" value="1"/>
</dbReference>
<comment type="caution">
    <text evidence="2">The sequence shown here is derived from an EMBL/GenBank/DDBJ whole genome shotgun (WGS) entry which is preliminary data.</text>
</comment>
<organism evidence="2 3">
    <name type="scientific">Eiseniibacteriota bacterium</name>
    <dbReference type="NCBI Taxonomy" id="2212470"/>
    <lineage>
        <taxon>Bacteria</taxon>
        <taxon>Candidatus Eiseniibacteriota</taxon>
    </lineage>
</organism>
<sequence length="246" mass="26281">MTLVVQAASDQGLKRPHNEDTFACWSSDDPRDRDRGALLVVADGMGGSRAGEVASKLAVESVLRTYREGRDGVLADLLSSIENANRTVHEASLARPELRGMGTTLTAAVVREREVYVGHVGDSRAYLVSGGGIRQLTRDHSLVAQLVESRQITPEQARTDPRRNVVTRSVGVGGSVEIDAERVEPGLQDGDTVLLCTDGLHGLVTDEELARAASGADLRRACDDLIALAKQRGGHDNITVILARVG</sequence>
<dbReference type="AlphaFoldDB" id="A0A538SFV0"/>
<dbReference type="InterPro" id="IPR001932">
    <property type="entry name" value="PPM-type_phosphatase-like_dom"/>
</dbReference>
<dbReference type="Pfam" id="PF13672">
    <property type="entry name" value="PP2C_2"/>
    <property type="match status" value="1"/>
</dbReference>
<dbReference type="SMART" id="SM00332">
    <property type="entry name" value="PP2Cc"/>
    <property type="match status" value="1"/>
</dbReference>